<name>A0A1F5WRR3_9BACT</name>
<reference evidence="1 2" key="1">
    <citation type="journal article" date="2016" name="Nat. Commun.">
        <title>Thousands of microbial genomes shed light on interconnected biogeochemical processes in an aquifer system.</title>
        <authorList>
            <person name="Anantharaman K."/>
            <person name="Brown C.T."/>
            <person name="Hug L.A."/>
            <person name="Sharon I."/>
            <person name="Castelle C.J."/>
            <person name="Probst A.J."/>
            <person name="Thomas B.C."/>
            <person name="Singh A."/>
            <person name="Wilkins M.J."/>
            <person name="Karaoz U."/>
            <person name="Brodie E.L."/>
            <person name="Williams K.H."/>
            <person name="Hubbard S.S."/>
            <person name="Banfield J.F."/>
        </authorList>
    </citation>
    <scope>NUCLEOTIDE SEQUENCE [LARGE SCALE GENOMIC DNA]</scope>
</reference>
<evidence type="ECO:0000313" key="1">
    <source>
        <dbReference type="EMBL" id="OGF78352.1"/>
    </source>
</evidence>
<dbReference type="EMBL" id="MFHT01000002">
    <property type="protein sequence ID" value="OGF78352.1"/>
    <property type="molecule type" value="Genomic_DNA"/>
</dbReference>
<protein>
    <submittedName>
        <fullName evidence="1">Uncharacterized protein</fullName>
    </submittedName>
</protein>
<accession>A0A1F5WRR3</accession>
<comment type="caution">
    <text evidence="1">The sequence shown here is derived from an EMBL/GenBank/DDBJ whole genome shotgun (WGS) entry which is preliminary data.</text>
</comment>
<evidence type="ECO:0000313" key="2">
    <source>
        <dbReference type="Proteomes" id="UP000177723"/>
    </source>
</evidence>
<sequence length="129" mass="15045">MIIYPSILGLSLIGIFILTRGYFREVKLISEVELKLRLKANQSLRSKAWENLIFPTYLKIKNNSLPVFLKSSEYVINRARIFVSKFEIKLKRLADTIHGKAINLDISQKTEYWQNLNGNRNGDKEKTEK</sequence>
<dbReference type="Proteomes" id="UP000177723">
    <property type="component" value="Unassembled WGS sequence"/>
</dbReference>
<dbReference type="AlphaFoldDB" id="A0A1F5WRR3"/>
<proteinExistence type="predicted"/>
<gene>
    <name evidence="1" type="ORF">A3F23_01320</name>
</gene>
<organism evidence="1 2">
    <name type="scientific">Candidatus Giovannonibacteria bacterium RIFCSPHIGHO2_12_FULL_43_15</name>
    <dbReference type="NCBI Taxonomy" id="1798341"/>
    <lineage>
        <taxon>Bacteria</taxon>
        <taxon>Candidatus Giovannoniibacteriota</taxon>
    </lineage>
</organism>